<dbReference type="InterPro" id="IPR020476">
    <property type="entry name" value="Nudix_hydrolase"/>
</dbReference>
<dbReference type="PROSITE" id="PS51462">
    <property type="entry name" value="NUDIX"/>
    <property type="match status" value="1"/>
</dbReference>
<accession>A0ABT0X053</accession>
<dbReference type="PRINTS" id="PR00502">
    <property type="entry name" value="NUDIXFAMILY"/>
</dbReference>
<evidence type="ECO:0000256" key="1">
    <source>
        <dbReference type="ARBA" id="ARBA00001946"/>
    </source>
</evidence>
<dbReference type="InterPro" id="IPR000086">
    <property type="entry name" value="NUDIX_hydrolase_dom"/>
</dbReference>
<dbReference type="PANTHER" id="PTHR43046">
    <property type="entry name" value="GDP-MANNOSE MANNOSYL HYDROLASE"/>
    <property type="match status" value="1"/>
</dbReference>
<comment type="cofactor">
    <cofactor evidence="1">
        <name>Mg(2+)</name>
        <dbReference type="ChEBI" id="CHEBI:18420"/>
    </cofactor>
</comment>
<comment type="similarity">
    <text evidence="2 4">Belongs to the Nudix hydrolase family.</text>
</comment>
<dbReference type="EMBL" id="JAMQGM010000001">
    <property type="protein sequence ID" value="MCM2575946.1"/>
    <property type="molecule type" value="Genomic_DNA"/>
</dbReference>
<evidence type="ECO:0000256" key="2">
    <source>
        <dbReference type="ARBA" id="ARBA00005582"/>
    </source>
</evidence>
<keyword evidence="7" id="KW-1185">Reference proteome</keyword>
<evidence type="ECO:0000313" key="6">
    <source>
        <dbReference type="EMBL" id="MCM2575946.1"/>
    </source>
</evidence>
<protein>
    <submittedName>
        <fullName evidence="6">NUDIX domain-containing protein</fullName>
    </submittedName>
</protein>
<reference evidence="6" key="1">
    <citation type="journal article" date="2023" name="Int. J. Syst. Evol. Microbiol.">
        <title>Streptomyces meridianus sp. nov. isolated from brackish water of the Tagus estuary in Alcochete, Portugal.</title>
        <authorList>
            <person name="Santos J.D.N."/>
            <person name="Klimek D."/>
            <person name="Calusinska M."/>
            <person name="Lobo Da Cunha A."/>
            <person name="Catita J."/>
            <person name="Goncalves H."/>
            <person name="Gonzalez I."/>
            <person name="Reyes F."/>
            <person name="Lage O.M."/>
        </authorList>
    </citation>
    <scope>NUCLEOTIDE SEQUENCE</scope>
    <source>
        <strain evidence="6">MTZ3.1</strain>
    </source>
</reference>
<name>A0ABT0X053_9ACTN</name>
<feature type="domain" description="Nudix hydrolase" evidence="5">
    <location>
        <begin position="20"/>
        <end position="155"/>
    </location>
</feature>
<evidence type="ECO:0000256" key="3">
    <source>
        <dbReference type="ARBA" id="ARBA00022801"/>
    </source>
</evidence>
<dbReference type="Gene3D" id="3.90.79.10">
    <property type="entry name" value="Nucleoside Triphosphate Pyrophosphohydrolase"/>
    <property type="match status" value="1"/>
</dbReference>
<keyword evidence="3 4" id="KW-0378">Hydrolase</keyword>
<evidence type="ECO:0000259" key="5">
    <source>
        <dbReference type="PROSITE" id="PS51462"/>
    </source>
</evidence>
<organism evidence="6 7">
    <name type="scientific">Streptomyces meridianus</name>
    <dbReference type="NCBI Taxonomy" id="2938945"/>
    <lineage>
        <taxon>Bacteria</taxon>
        <taxon>Bacillati</taxon>
        <taxon>Actinomycetota</taxon>
        <taxon>Actinomycetes</taxon>
        <taxon>Kitasatosporales</taxon>
        <taxon>Streptomycetaceae</taxon>
        <taxon>Streptomyces</taxon>
    </lineage>
</organism>
<sequence length="167" mass="17835">MTRQLTDDRSGALEPATASMTLLVAAVIVHDTATDRVVLLQRGENAKFGQGLWDLPAGKSDPGEPVTATAVRELREETGLIVAPGALELAQVVHGAWGVESPGGFLTVVFVARSWEGELRNCEPEKHSRVCLADTAALPSAFVPSTARALRRYLDGEGPRALLHGWD</sequence>
<proteinExistence type="inferred from homology"/>
<dbReference type="RefSeq" id="WP_251407868.1">
    <property type="nucleotide sequence ID" value="NZ_JAMQGM010000001.1"/>
</dbReference>
<evidence type="ECO:0000256" key="4">
    <source>
        <dbReference type="RuleBase" id="RU003476"/>
    </source>
</evidence>
<gene>
    <name evidence="6" type="ORF">M1E25_01010</name>
</gene>
<dbReference type="InterPro" id="IPR015797">
    <property type="entry name" value="NUDIX_hydrolase-like_dom_sf"/>
</dbReference>
<dbReference type="Proteomes" id="UP001167160">
    <property type="component" value="Unassembled WGS sequence"/>
</dbReference>
<comment type="caution">
    <text evidence="6">The sequence shown here is derived from an EMBL/GenBank/DDBJ whole genome shotgun (WGS) entry which is preliminary data.</text>
</comment>
<dbReference type="SUPFAM" id="SSF55811">
    <property type="entry name" value="Nudix"/>
    <property type="match status" value="1"/>
</dbReference>
<dbReference type="PROSITE" id="PS00893">
    <property type="entry name" value="NUDIX_BOX"/>
    <property type="match status" value="1"/>
</dbReference>
<dbReference type="Pfam" id="PF00293">
    <property type="entry name" value="NUDIX"/>
    <property type="match status" value="1"/>
</dbReference>
<evidence type="ECO:0000313" key="7">
    <source>
        <dbReference type="Proteomes" id="UP001167160"/>
    </source>
</evidence>
<dbReference type="PANTHER" id="PTHR43046:SF16">
    <property type="entry name" value="ADP-RIBOSE PYROPHOSPHATASE YJHB-RELATED"/>
    <property type="match status" value="1"/>
</dbReference>
<dbReference type="InterPro" id="IPR020084">
    <property type="entry name" value="NUDIX_hydrolase_CS"/>
</dbReference>